<feature type="transmembrane region" description="Helical" evidence="1">
    <location>
        <begin position="61"/>
        <end position="80"/>
    </location>
</feature>
<keyword evidence="1" id="KW-0472">Membrane</keyword>
<dbReference type="Proteomes" id="UP000199700">
    <property type="component" value="Chromosome"/>
</dbReference>
<organism evidence="2 3">
    <name type="scientific">Brevibacterium sandarakinum</name>
    <dbReference type="NCBI Taxonomy" id="629680"/>
    <lineage>
        <taxon>Bacteria</taxon>
        <taxon>Bacillati</taxon>
        <taxon>Actinomycetota</taxon>
        <taxon>Actinomycetes</taxon>
        <taxon>Micrococcales</taxon>
        <taxon>Brevibacteriaceae</taxon>
        <taxon>Brevibacterium</taxon>
    </lineage>
</organism>
<name>A0A1H1QC92_BRESA</name>
<keyword evidence="1" id="KW-0812">Transmembrane</keyword>
<evidence type="ECO:0000313" key="2">
    <source>
        <dbReference type="EMBL" id="SDS21076.1"/>
    </source>
</evidence>
<protein>
    <submittedName>
        <fullName evidence="2">Uncharacterized protein</fullName>
    </submittedName>
</protein>
<dbReference type="AlphaFoldDB" id="A0A1H1QC92"/>
<proteinExistence type="predicted"/>
<gene>
    <name evidence="2" type="ORF">SAMN04489751_1488</name>
</gene>
<keyword evidence="1" id="KW-1133">Transmembrane helix</keyword>
<dbReference type="EMBL" id="LT629739">
    <property type="protein sequence ID" value="SDS21076.1"/>
    <property type="molecule type" value="Genomic_DNA"/>
</dbReference>
<evidence type="ECO:0000256" key="1">
    <source>
        <dbReference type="SAM" id="Phobius"/>
    </source>
</evidence>
<reference evidence="2" key="1">
    <citation type="submission" date="2016-10" db="EMBL/GenBank/DDBJ databases">
        <authorList>
            <person name="Varghese N."/>
            <person name="Submissions S."/>
        </authorList>
    </citation>
    <scope>NUCLEOTIDE SEQUENCE [LARGE SCALE GENOMIC DNA]</scope>
    <source>
        <strain evidence="2">DSM 22082</strain>
    </source>
</reference>
<accession>A0A1H1QC92</accession>
<keyword evidence="3" id="KW-1185">Reference proteome</keyword>
<sequence>MKVRTTGLMISMLLAAGVVVLVAIEGLRTGRLTTDNSMFNSAVTSSTGDSFLLPTAVLDNAWWVLVPLIAWITISALLVGRAQRSKRTAK</sequence>
<evidence type="ECO:0000313" key="3">
    <source>
        <dbReference type="Proteomes" id="UP000199700"/>
    </source>
</evidence>